<dbReference type="GO" id="GO:0006631">
    <property type="term" value="P:fatty acid metabolic process"/>
    <property type="evidence" value="ECO:0007669"/>
    <property type="project" value="UniProtKB-ARBA"/>
</dbReference>
<dbReference type="GO" id="GO:0005506">
    <property type="term" value="F:iron ion binding"/>
    <property type="evidence" value="ECO:0007669"/>
    <property type="project" value="InterPro"/>
</dbReference>
<dbReference type="GO" id="GO:0020037">
    <property type="term" value="F:heme binding"/>
    <property type="evidence" value="ECO:0007669"/>
    <property type="project" value="InterPro"/>
</dbReference>
<dbReference type="InterPro" id="IPR019791">
    <property type="entry name" value="Haem_peroxidase_animal"/>
</dbReference>
<dbReference type="GO" id="GO:0051213">
    <property type="term" value="F:dioxygenase activity"/>
    <property type="evidence" value="ECO:0007669"/>
    <property type="project" value="UniProtKB-KW"/>
</dbReference>
<feature type="binding site" description="axial binding residue" evidence="7">
    <location>
        <position position="350"/>
    </location>
    <ligand>
        <name>heme b</name>
        <dbReference type="ChEBI" id="CHEBI:60344"/>
    </ligand>
    <ligandPart>
        <name>Fe</name>
        <dbReference type="ChEBI" id="CHEBI:18248"/>
    </ligandPart>
</feature>
<dbReference type="PRINTS" id="PR00457">
    <property type="entry name" value="ANPEROXIDASE"/>
</dbReference>
<comment type="caution">
    <text evidence="8">The sequence shown here is derived from an EMBL/GenBank/DDBJ whole genome shotgun (WGS) entry which is preliminary data.</text>
</comment>
<dbReference type="GO" id="GO:0006979">
    <property type="term" value="P:response to oxidative stress"/>
    <property type="evidence" value="ECO:0007669"/>
    <property type="project" value="InterPro"/>
</dbReference>
<evidence type="ECO:0000256" key="7">
    <source>
        <dbReference type="PIRSR" id="PIRSR619791-2"/>
    </source>
</evidence>
<dbReference type="InterPro" id="IPR001128">
    <property type="entry name" value="Cyt_P450"/>
</dbReference>
<evidence type="ECO:0000313" key="9">
    <source>
        <dbReference type="Proteomes" id="UP000698800"/>
    </source>
</evidence>
<protein>
    <recommendedName>
        <fullName evidence="10">Linoleate 8R-lipoxygenase</fullName>
    </recommendedName>
</protein>
<dbReference type="InterPro" id="IPR034812">
    <property type="entry name" value="Ppo-like_N"/>
</dbReference>
<proteinExistence type="predicted"/>
<dbReference type="OrthoDB" id="823504at2759"/>
<evidence type="ECO:0000256" key="5">
    <source>
        <dbReference type="ARBA" id="ARBA00023002"/>
    </source>
</evidence>
<dbReference type="GO" id="GO:0004601">
    <property type="term" value="F:peroxidase activity"/>
    <property type="evidence" value="ECO:0007669"/>
    <property type="project" value="InterPro"/>
</dbReference>
<keyword evidence="9" id="KW-1185">Reference proteome</keyword>
<evidence type="ECO:0000256" key="2">
    <source>
        <dbReference type="ARBA" id="ARBA00022617"/>
    </source>
</evidence>
<dbReference type="SUPFAM" id="SSF48264">
    <property type="entry name" value="Cytochrome P450"/>
    <property type="match status" value="1"/>
</dbReference>
<reference evidence="8" key="1">
    <citation type="submission" date="2021-03" db="EMBL/GenBank/DDBJ databases">
        <title>Comparative genomics and phylogenomic investigation of the class Geoglossomycetes provide insights into ecological specialization and systematics.</title>
        <authorList>
            <person name="Melie T."/>
            <person name="Pirro S."/>
            <person name="Miller A.N."/>
            <person name="Quandt A."/>
        </authorList>
    </citation>
    <scope>NUCLEOTIDE SEQUENCE</scope>
    <source>
        <strain evidence="8">GBOQ0MN5Z8</strain>
    </source>
</reference>
<evidence type="ECO:0000256" key="3">
    <source>
        <dbReference type="ARBA" id="ARBA00022723"/>
    </source>
</evidence>
<dbReference type="GO" id="GO:0016705">
    <property type="term" value="F:oxidoreductase activity, acting on paired donors, with incorporation or reduction of molecular oxygen"/>
    <property type="evidence" value="ECO:0007669"/>
    <property type="project" value="InterPro"/>
</dbReference>
<dbReference type="CDD" id="cd09817">
    <property type="entry name" value="linoleate_diol_synthase_like"/>
    <property type="match status" value="1"/>
</dbReference>
<dbReference type="InterPro" id="IPR037120">
    <property type="entry name" value="Haem_peroxidase_sf_animal"/>
</dbReference>
<dbReference type="Pfam" id="PF03098">
    <property type="entry name" value="An_peroxidase"/>
    <property type="match status" value="1"/>
</dbReference>
<sequence length="1049" mass="117289">MASASPLPPNANPLAKLHATFEQFGNLLKQTLRPPPPLLGDGKYEEEAVPEPVPSGLAEDLIALGFDVPKDIGTLIDVIGSQLKGVVDDKQYLMERVVQIAAQLPSSSRNGHKLTGYLINQIWVSLQHPPLSYVGPKFQYRMADGSNNNIMYPQIGKARTPYAKTVKSVTQLPVPPPDAATIFDDLFDTDRSDYSISNTSSYLDLAPLYGSSDEDQARVRTFVDGKLKPDTFSEKRLLGFPPGASALLVTFNRFHNYVVSNLSDINQGGRFSGPNRDNELFQTGRLVTCGLYVNVILTDYLRAILNLGRSGSTWSLDPRVNNNNVFDAQGTPKGIGNQVSVEFNLIYRWHSCISKRDEKWTEDFFKANIPGVNPETVELPDLVKALKIWDSKIEKDPAKRVFGGLKRTGSDGTGPFKDEELVKIIYEGIEDPAASFGANGVPAVMRAIEILGIEQSRVWRVASLNEFRSFFGLTKHKTFEDINSDPKVANALRELYDHPDFVEMYPGLVVEEPKKAMVPASGLCPGFTISRAILSDAVALVRGDRFYTVDYTTSNLTNWGFAEAASDPTVAYGGVIYKLFLRAFPHHMSPDSVYTMYPFNIPSENKVILSTLGVANKYTYERTSYVPDPLPVLTYKGCVSVLGDPKNYPVTWGKHMDELTNGKKYMLSGDGPWFTKQRESVVKAIYSPKNSGKEVSEYFESMTTKLLKEKGYQLGKKWRVDAVRDIGNVVPVRFSSEIFSLPIKNDQYPHGVFTDYEMYMTLAICFAYIFLDVDPAKHFQLREAALMLTQQLGKLVTLNVKDVEDDTFFEKLTAQFKPVNKELADYGAKMVKRLLEGGKSVEDVVWEIVPTAAAGSANQAQAFAQLLDVYLSEPYYTKHWPKIVDLSCANTPEANQKLRKYALEGMRLSPQAPGIFRFVANDGLTIQDGGRTVTPKKGDKLFTFFSEALVDPSVFPEPKEINLDRPEDLYLMYGYGTHSCIGREVNILAMTAMLKTFARHLKGLKRVPGLQGQMKLVVRNGVKVYMKEDWSAWWPFPTTMKVEYDSWTE</sequence>
<dbReference type="Gene3D" id="1.10.640.10">
    <property type="entry name" value="Haem peroxidase domain superfamily, animal type"/>
    <property type="match status" value="1"/>
</dbReference>
<dbReference type="Gene3D" id="1.10.630.10">
    <property type="entry name" value="Cytochrome P450"/>
    <property type="match status" value="1"/>
</dbReference>
<evidence type="ECO:0000256" key="1">
    <source>
        <dbReference type="ARBA" id="ARBA00011881"/>
    </source>
</evidence>
<evidence type="ECO:0008006" key="10">
    <source>
        <dbReference type="Google" id="ProtNLM"/>
    </source>
</evidence>
<accession>A0A9P8HSJ7</accession>
<dbReference type="PANTHER" id="PTHR11903">
    <property type="entry name" value="PROSTAGLANDIN G/H SYNTHASE"/>
    <property type="match status" value="1"/>
</dbReference>
<dbReference type="InterPro" id="IPR010255">
    <property type="entry name" value="Haem_peroxidase_sf"/>
</dbReference>
<dbReference type="Proteomes" id="UP000698800">
    <property type="component" value="Unassembled WGS sequence"/>
</dbReference>
<dbReference type="InterPro" id="IPR036396">
    <property type="entry name" value="Cyt_P450_sf"/>
</dbReference>
<dbReference type="GO" id="GO:0004497">
    <property type="term" value="F:monooxygenase activity"/>
    <property type="evidence" value="ECO:0007669"/>
    <property type="project" value="InterPro"/>
</dbReference>
<gene>
    <name evidence="8" type="ORF">FGG08_006467</name>
</gene>
<dbReference type="EMBL" id="JAGHQL010000187">
    <property type="protein sequence ID" value="KAH0536672.1"/>
    <property type="molecule type" value="Genomic_DNA"/>
</dbReference>
<dbReference type="PROSITE" id="PS50292">
    <property type="entry name" value="PEROXIDASE_3"/>
    <property type="match status" value="1"/>
</dbReference>
<dbReference type="AlphaFoldDB" id="A0A9P8HSJ7"/>
<dbReference type="Pfam" id="PF00067">
    <property type="entry name" value="p450"/>
    <property type="match status" value="1"/>
</dbReference>
<dbReference type="InterPro" id="IPR050783">
    <property type="entry name" value="Oxylipin_biosynth_metab"/>
</dbReference>
<organism evidence="8 9">
    <name type="scientific">Glutinoglossum americanum</name>
    <dbReference type="NCBI Taxonomy" id="1670608"/>
    <lineage>
        <taxon>Eukaryota</taxon>
        <taxon>Fungi</taxon>
        <taxon>Dikarya</taxon>
        <taxon>Ascomycota</taxon>
        <taxon>Pezizomycotina</taxon>
        <taxon>Geoglossomycetes</taxon>
        <taxon>Geoglossales</taxon>
        <taxon>Geoglossaceae</taxon>
        <taxon>Glutinoglossum</taxon>
    </lineage>
</organism>
<evidence type="ECO:0000256" key="4">
    <source>
        <dbReference type="ARBA" id="ARBA00022964"/>
    </source>
</evidence>
<comment type="subunit">
    <text evidence="1">Homotetramer.</text>
</comment>
<dbReference type="CDD" id="cd20612">
    <property type="entry name" value="CYP_LDS-like_C"/>
    <property type="match status" value="1"/>
</dbReference>
<keyword evidence="3 7" id="KW-0479">Metal-binding</keyword>
<keyword evidence="5" id="KW-0560">Oxidoreductase</keyword>
<evidence type="ECO:0000313" key="8">
    <source>
        <dbReference type="EMBL" id="KAH0536672.1"/>
    </source>
</evidence>
<dbReference type="SUPFAM" id="SSF48113">
    <property type="entry name" value="Heme-dependent peroxidases"/>
    <property type="match status" value="1"/>
</dbReference>
<name>A0A9P8HSJ7_9PEZI</name>
<keyword evidence="6 7" id="KW-0408">Iron</keyword>
<dbReference type="PANTHER" id="PTHR11903:SF37">
    <property type="entry name" value="PSI-PRODUCING OXYGENASE A"/>
    <property type="match status" value="1"/>
</dbReference>
<keyword evidence="4" id="KW-0223">Dioxygenase</keyword>
<keyword evidence="2 7" id="KW-0349">Heme</keyword>
<evidence type="ECO:0000256" key="6">
    <source>
        <dbReference type="ARBA" id="ARBA00023004"/>
    </source>
</evidence>